<proteinExistence type="predicted"/>
<organism evidence="1 2">
    <name type="scientific">Prorocentrum cordatum</name>
    <dbReference type="NCBI Taxonomy" id="2364126"/>
    <lineage>
        <taxon>Eukaryota</taxon>
        <taxon>Sar</taxon>
        <taxon>Alveolata</taxon>
        <taxon>Dinophyceae</taxon>
        <taxon>Prorocentrales</taxon>
        <taxon>Prorocentraceae</taxon>
        <taxon>Prorocentrum</taxon>
    </lineage>
</organism>
<keyword evidence="2" id="KW-1185">Reference proteome</keyword>
<evidence type="ECO:0000313" key="2">
    <source>
        <dbReference type="Proteomes" id="UP001189429"/>
    </source>
</evidence>
<dbReference type="InterPro" id="IPR011009">
    <property type="entry name" value="Kinase-like_dom_sf"/>
</dbReference>
<accession>A0ABN9XT18</accession>
<evidence type="ECO:0000313" key="1">
    <source>
        <dbReference type="EMBL" id="CAK0902512.1"/>
    </source>
</evidence>
<dbReference type="EMBL" id="CAUYUJ010021081">
    <property type="protein sequence ID" value="CAK0902512.1"/>
    <property type="molecule type" value="Genomic_DNA"/>
</dbReference>
<dbReference type="Gene3D" id="3.30.200.20">
    <property type="entry name" value="Phosphorylase Kinase, domain 1"/>
    <property type="match status" value="1"/>
</dbReference>
<gene>
    <name evidence="1" type="ORF">PCOR1329_LOCUS79103</name>
</gene>
<name>A0ABN9XT18_9DINO</name>
<feature type="non-terminal residue" evidence="1">
    <location>
        <position position="1"/>
    </location>
</feature>
<protein>
    <submittedName>
        <fullName evidence="1">Uncharacterized protein</fullName>
    </submittedName>
</protein>
<dbReference type="Proteomes" id="UP001189429">
    <property type="component" value="Unassembled WGS sequence"/>
</dbReference>
<dbReference type="SUPFAM" id="SSF56112">
    <property type="entry name" value="Protein kinase-like (PK-like)"/>
    <property type="match status" value="1"/>
</dbReference>
<reference evidence="1" key="1">
    <citation type="submission" date="2023-10" db="EMBL/GenBank/DDBJ databases">
        <authorList>
            <person name="Chen Y."/>
            <person name="Shah S."/>
            <person name="Dougan E. K."/>
            <person name="Thang M."/>
            <person name="Chan C."/>
        </authorList>
    </citation>
    <scope>NUCLEOTIDE SEQUENCE [LARGE SCALE GENOMIC DNA]</scope>
</reference>
<comment type="caution">
    <text evidence="1">The sequence shown here is derived from an EMBL/GenBank/DDBJ whole genome shotgun (WGS) entry which is preliminary data.</text>
</comment>
<sequence>EAPASVAVLSADGGASLATTSLATGYGSMEPGCVAAAPRPEVLRLDSCASLSALTAAAATGEDTFVISTDQVGTSARQGIGKGSFGEVFRGRWRGRDVAVREVRSDEVKGVPRYDTTARRLTETLMNITEGTPNSGTFVWYVSEKRLSEHEQQLETIWMGSLRVYGTCVSVREDVRRPERVFDLSATNLGHIATKRGMADAPASVDHAHSDQTVLNMYTAGDAHIMMPRRRRTGCVVNAHDGEGTYHNKVGCSMGDSDAGTKFRNAFEQPTQEWRKALFSSSAVRELTAGCPVTQKTSDLGVRKWKVTAICAEAVWQKIKVAPPGVEIVAPGLRRYQALARNPHRRAQEFAAAFGKVAFENVAPQQFPWAPACTPTVTPTDKTNPWALQFKNVANGGGGSQGQKKKDPKIVDLSELDSCACDVKQMQMFFPVMMRLILNLAMRQRQKHSIELKTFLVSSGVQVAAKAMARVRAWVRTAEEARATLSKEDAEKKTRELGTISVACCAGVLEDAMAEGNAMGGAVPLAKITDAHGEGEARLALSFASRLNFAPVLASLVQAGAEHKQGAAPMGHLERLMHAGLQELENMMQE</sequence>